<accession>A0A1Z4N298</accession>
<name>A0A1Z4N298_9CYAN</name>
<sequence>MGVKIVSKAESIGKSRLMSPSQGERRGFESHLPLLLLYINKLFVTVNRLMSSNSQTNPHLYTVQRLYKRQGAGGTGQGERYKPCPLWAKAPLLLFLPWLKPQRQFSQVGTAAHETGSPLWVVFLPCSLLPCFFTQA</sequence>
<dbReference type="Proteomes" id="UP000218785">
    <property type="component" value="Chromosome"/>
</dbReference>
<reference evidence="1 2" key="1">
    <citation type="submission" date="2017-06" db="EMBL/GenBank/DDBJ databases">
        <title>Genome sequencing of cyanobaciteial culture collection at National Institute for Environmental Studies (NIES).</title>
        <authorList>
            <person name="Hirose Y."/>
            <person name="Shimura Y."/>
            <person name="Fujisawa T."/>
            <person name="Nakamura Y."/>
            <person name="Kawachi M."/>
        </authorList>
    </citation>
    <scope>NUCLEOTIDE SEQUENCE [LARGE SCALE GENOMIC DNA]</scope>
    <source>
        <strain evidence="1 2">NIES-37</strain>
    </source>
</reference>
<dbReference type="EMBL" id="AP018248">
    <property type="protein sequence ID" value="BAY99878.1"/>
    <property type="molecule type" value="Genomic_DNA"/>
</dbReference>
<dbReference type="KEGG" id="ttq:NIES37_38610"/>
<protein>
    <submittedName>
        <fullName evidence="1">Uncharacterized protein</fullName>
    </submittedName>
</protein>
<dbReference type="AlphaFoldDB" id="A0A1Z4N298"/>
<organism evidence="1 2">
    <name type="scientific">Tolypothrix tenuis PCC 7101</name>
    <dbReference type="NCBI Taxonomy" id="231146"/>
    <lineage>
        <taxon>Bacteria</taxon>
        <taxon>Bacillati</taxon>
        <taxon>Cyanobacteriota</taxon>
        <taxon>Cyanophyceae</taxon>
        <taxon>Nostocales</taxon>
        <taxon>Tolypothrichaceae</taxon>
        <taxon>Tolypothrix</taxon>
    </lineage>
</organism>
<gene>
    <name evidence="1" type="ORF">NIES37_38610</name>
</gene>
<keyword evidence="2" id="KW-1185">Reference proteome</keyword>
<proteinExistence type="predicted"/>
<evidence type="ECO:0000313" key="1">
    <source>
        <dbReference type="EMBL" id="BAY99878.1"/>
    </source>
</evidence>
<evidence type="ECO:0000313" key="2">
    <source>
        <dbReference type="Proteomes" id="UP000218785"/>
    </source>
</evidence>